<keyword evidence="9 15" id="KW-0547">Nucleotide-binding</keyword>
<keyword evidence="7 17" id="KW-0732">Signal</keyword>
<dbReference type="GO" id="GO:0033612">
    <property type="term" value="F:receptor serine/threonine kinase binding"/>
    <property type="evidence" value="ECO:0007669"/>
    <property type="project" value="TreeGrafter"/>
</dbReference>
<dbReference type="GO" id="GO:0005524">
    <property type="term" value="F:ATP binding"/>
    <property type="evidence" value="ECO:0007669"/>
    <property type="project" value="UniProtKB-UniRule"/>
</dbReference>
<keyword evidence="19" id="KW-1185">Reference proteome</keyword>
<evidence type="ECO:0000256" key="17">
    <source>
        <dbReference type="SAM" id="SignalP"/>
    </source>
</evidence>
<dbReference type="InterPro" id="IPR001611">
    <property type="entry name" value="Leu-rich_rpt"/>
</dbReference>
<keyword evidence="8" id="KW-0677">Repeat</keyword>
<feature type="binding site" evidence="15">
    <location>
        <position position="704"/>
    </location>
    <ligand>
        <name>ATP</name>
        <dbReference type="ChEBI" id="CHEBI:30616"/>
    </ligand>
</feature>
<gene>
    <name evidence="20" type="primary">LOC120260672</name>
</gene>
<evidence type="ECO:0000256" key="6">
    <source>
        <dbReference type="ARBA" id="ARBA00022692"/>
    </source>
</evidence>
<protein>
    <submittedName>
        <fullName evidence="20">Receptor protein-tyrosine kinase CEPR2-like isoform X1</fullName>
    </submittedName>
</protein>
<evidence type="ECO:0000256" key="4">
    <source>
        <dbReference type="ARBA" id="ARBA00022614"/>
    </source>
</evidence>
<evidence type="ECO:0000256" key="3">
    <source>
        <dbReference type="ARBA" id="ARBA00022475"/>
    </source>
</evidence>
<dbReference type="InterPro" id="IPR013210">
    <property type="entry name" value="LRR_N_plant-typ"/>
</dbReference>
<dbReference type="PANTHER" id="PTHR48056">
    <property type="entry name" value="LRR RECEPTOR-LIKE SERINE/THREONINE-PROTEIN KINASE-RELATED"/>
    <property type="match status" value="1"/>
</dbReference>
<evidence type="ECO:0000256" key="5">
    <source>
        <dbReference type="ARBA" id="ARBA00022679"/>
    </source>
</evidence>
<evidence type="ECO:0000256" key="1">
    <source>
        <dbReference type="ARBA" id="ARBA00004162"/>
    </source>
</evidence>
<dbReference type="InterPro" id="IPR000719">
    <property type="entry name" value="Prot_kinase_dom"/>
</dbReference>
<dbReference type="SMART" id="SM00369">
    <property type="entry name" value="LRR_TYP"/>
    <property type="match status" value="5"/>
</dbReference>
<feature type="transmembrane region" description="Helical" evidence="16">
    <location>
        <begin position="612"/>
        <end position="634"/>
    </location>
</feature>
<evidence type="ECO:0000313" key="19">
    <source>
        <dbReference type="Proteomes" id="UP001515500"/>
    </source>
</evidence>
<proteinExistence type="predicted"/>
<accession>A0AB40BA24</accession>
<keyword evidence="10 15" id="KW-0067">ATP-binding</keyword>
<dbReference type="FunFam" id="3.80.10.10:FF:000299">
    <property type="entry name" value="Piriformospora indica-insensitive protein 2"/>
    <property type="match status" value="1"/>
</dbReference>
<reference evidence="20" key="1">
    <citation type="submission" date="2025-08" db="UniProtKB">
        <authorList>
            <consortium name="RefSeq"/>
        </authorList>
    </citation>
    <scope>IDENTIFICATION</scope>
</reference>
<dbReference type="FunFam" id="3.80.10.10:FF:000234">
    <property type="entry name" value="Probable inactive receptor kinase RLK902"/>
    <property type="match status" value="1"/>
</dbReference>
<dbReference type="InterPro" id="IPR011009">
    <property type="entry name" value="Kinase-like_dom_sf"/>
</dbReference>
<dbReference type="InterPro" id="IPR055414">
    <property type="entry name" value="LRR_R13L4/SHOC2-like"/>
</dbReference>
<name>A0AB40BA24_DIOCR</name>
<comment type="subcellular location">
    <subcellularLocation>
        <location evidence="1">Cell membrane</location>
        <topology evidence="1">Single-pass membrane protein</topology>
    </subcellularLocation>
    <subcellularLocation>
        <location evidence="2">Membrane</location>
        <topology evidence="2">Single-pass type I membrane protein</topology>
    </subcellularLocation>
</comment>
<dbReference type="Gene3D" id="3.30.200.20">
    <property type="entry name" value="Phosphorylase Kinase, domain 1"/>
    <property type="match status" value="1"/>
</dbReference>
<dbReference type="GO" id="GO:0004672">
    <property type="term" value="F:protein kinase activity"/>
    <property type="evidence" value="ECO:0007669"/>
    <property type="project" value="InterPro"/>
</dbReference>
<dbReference type="FunFam" id="1.10.510.10:FF:000388">
    <property type="entry name" value="Leucine-rich repeat receptor-like tyrosine-protein kinase PXC3"/>
    <property type="match status" value="1"/>
</dbReference>
<evidence type="ECO:0000256" key="2">
    <source>
        <dbReference type="ARBA" id="ARBA00004479"/>
    </source>
</evidence>
<evidence type="ECO:0000259" key="18">
    <source>
        <dbReference type="PROSITE" id="PS50011"/>
    </source>
</evidence>
<dbReference type="InterPro" id="IPR017441">
    <property type="entry name" value="Protein_kinase_ATP_BS"/>
</dbReference>
<dbReference type="SUPFAM" id="SSF56112">
    <property type="entry name" value="Protein kinase-like (PK-like)"/>
    <property type="match status" value="1"/>
</dbReference>
<feature type="chain" id="PRO_5044224003" evidence="17">
    <location>
        <begin position="33"/>
        <end position="942"/>
    </location>
</feature>
<evidence type="ECO:0000256" key="9">
    <source>
        <dbReference type="ARBA" id="ARBA00022741"/>
    </source>
</evidence>
<dbReference type="Pfam" id="PF07714">
    <property type="entry name" value="PK_Tyr_Ser-Thr"/>
    <property type="match status" value="1"/>
</dbReference>
<feature type="domain" description="Protein kinase" evidence="18">
    <location>
        <begin position="676"/>
        <end position="938"/>
    </location>
</feature>
<feature type="signal peptide" evidence="17">
    <location>
        <begin position="1"/>
        <end position="32"/>
    </location>
</feature>
<dbReference type="GO" id="GO:0005886">
    <property type="term" value="C:plasma membrane"/>
    <property type="evidence" value="ECO:0007669"/>
    <property type="project" value="UniProtKB-SubCell"/>
</dbReference>
<dbReference type="SUPFAM" id="SSF52058">
    <property type="entry name" value="L domain-like"/>
    <property type="match status" value="2"/>
</dbReference>
<dbReference type="InterPro" id="IPR001245">
    <property type="entry name" value="Ser-Thr/Tyr_kinase_cat_dom"/>
</dbReference>
<evidence type="ECO:0000256" key="8">
    <source>
        <dbReference type="ARBA" id="ARBA00022737"/>
    </source>
</evidence>
<dbReference type="GeneID" id="120260672"/>
<keyword evidence="5" id="KW-0808">Transferase</keyword>
<evidence type="ECO:0000313" key="20">
    <source>
        <dbReference type="RefSeq" id="XP_039124140.1"/>
    </source>
</evidence>
<organism evidence="19 20">
    <name type="scientific">Dioscorea cayennensis subsp. rotundata</name>
    <name type="common">White Guinea yam</name>
    <name type="synonym">Dioscorea rotundata</name>
    <dbReference type="NCBI Taxonomy" id="55577"/>
    <lineage>
        <taxon>Eukaryota</taxon>
        <taxon>Viridiplantae</taxon>
        <taxon>Streptophyta</taxon>
        <taxon>Embryophyta</taxon>
        <taxon>Tracheophyta</taxon>
        <taxon>Spermatophyta</taxon>
        <taxon>Magnoliopsida</taxon>
        <taxon>Liliopsida</taxon>
        <taxon>Dioscoreales</taxon>
        <taxon>Dioscoreaceae</taxon>
        <taxon>Dioscorea</taxon>
    </lineage>
</organism>
<evidence type="ECO:0000256" key="12">
    <source>
        <dbReference type="ARBA" id="ARBA00023136"/>
    </source>
</evidence>
<dbReference type="PROSITE" id="PS00107">
    <property type="entry name" value="PROTEIN_KINASE_ATP"/>
    <property type="match status" value="1"/>
</dbReference>
<evidence type="ECO:0000256" key="13">
    <source>
        <dbReference type="ARBA" id="ARBA00023170"/>
    </source>
</evidence>
<dbReference type="FunFam" id="3.80.10.10:FF:000215">
    <property type="entry name" value="Receptor-like protein kinase HSL1"/>
    <property type="match status" value="1"/>
</dbReference>
<dbReference type="PANTHER" id="PTHR48056:SF20">
    <property type="entry name" value="PROTEIN KINASE DOMAIN-CONTAINING PROTEIN"/>
    <property type="match status" value="1"/>
</dbReference>
<evidence type="ECO:0000256" key="10">
    <source>
        <dbReference type="ARBA" id="ARBA00022840"/>
    </source>
</evidence>
<keyword evidence="3" id="KW-1003">Cell membrane</keyword>
<sequence>MQNSLFSSHLLIMKTTKLLLLFSLLMIRNSNSQQLEVEALLQLKQNLNDPQNHLINWKTSPSPCHFSGITCNSTSGQVTSLSLPNMKLSGKLSPYIATLQSLTVLNFGENSISGPLPSELMNCINLQLLNLSSNGFNGHLPDFSSLKNLQVLDLSSNAFSGGFPPWLGNLTALVYLGLASNKFDESEIPEIIGKLKYLKVLFLAQCNLVGQIPVSIFELTELETLDLSQNQLTGDFPVSISNLLNLHKLELYQNKLTGSIPSELANLVQLHEFDVSQNQMSGKLPVELANLKNLTVFQLFRNNFSGELPAGFGDFQHLIGLSLYENSFSGELPKNLGRFSPLISIDISENNFSGRFPPFLCESNKLQYLLALQNNFSGQFPGTYSTCKSLVRFRISQNQFEGMIPNSLWGLPFAAIIDVADNGFSGDIHADIGISTSLIQLYVNNNKLSGELPMEIGMLSQLQKLYASNNSFSGRIPRQIGNLSSLISLHLEQNEFSGPIPSELGYCTKLAEINIARNLLNGGIPETFSLLNSLNSLNVSRNFLTGTIPESLQTLKLTSIDFSDNKLSGMVPPGLLMIAGEEAFSGNAELCFSETSGSCNTSHRHKSKMSKALMLLLIMLAAMVLFSVLVFRTFKSFMFETRSKEKDQEKITEKDQVWKMESFNTEDIKAEEIFFLDDKNLIGSGRTGKVYRSELKNKGNVAVKQLFNGTQISTPELDMLKNIKHKNILKLYACLTKGGSNFLVFEYIPRGNLHQALRRKTKTGQPELDWSIRYKIALSAAKAIMYLHHDCSPAILHKNIKSSNILLDDQYEAKIAVKLELSDFSGTNCYMAPELAYSIKPSEKSDVYSFGVVLLELITGYSPVEPKFGKGKDIVYWVSTQINSENVAEILDSSLSENAIEDMIKVLKVAMLCTTKLPAVRPLMTGVVRMLIDAEPCCMLWN</sequence>
<dbReference type="Gene3D" id="3.80.10.10">
    <property type="entry name" value="Ribonuclease Inhibitor"/>
    <property type="match status" value="5"/>
</dbReference>
<dbReference type="InterPro" id="IPR032675">
    <property type="entry name" value="LRR_dom_sf"/>
</dbReference>
<keyword evidence="13" id="KW-0675">Receptor</keyword>
<dbReference type="Gene3D" id="1.10.510.10">
    <property type="entry name" value="Transferase(Phosphotransferase) domain 1"/>
    <property type="match status" value="1"/>
</dbReference>
<dbReference type="Pfam" id="PF00560">
    <property type="entry name" value="LRR_1"/>
    <property type="match status" value="4"/>
</dbReference>
<keyword evidence="4" id="KW-0433">Leucine-rich repeat</keyword>
<dbReference type="RefSeq" id="XP_039124140.1">
    <property type="nucleotide sequence ID" value="XM_039268206.1"/>
</dbReference>
<evidence type="ECO:0000256" key="15">
    <source>
        <dbReference type="PROSITE-ProRule" id="PRU10141"/>
    </source>
</evidence>
<dbReference type="Proteomes" id="UP001515500">
    <property type="component" value="Chromosome 5"/>
</dbReference>
<dbReference type="InterPro" id="IPR003591">
    <property type="entry name" value="Leu-rich_rpt_typical-subtyp"/>
</dbReference>
<keyword evidence="11 16" id="KW-1133">Transmembrane helix</keyword>
<dbReference type="Pfam" id="PF23598">
    <property type="entry name" value="LRR_14"/>
    <property type="match status" value="1"/>
</dbReference>
<evidence type="ECO:0000256" key="11">
    <source>
        <dbReference type="ARBA" id="ARBA00022989"/>
    </source>
</evidence>
<dbReference type="AlphaFoldDB" id="A0AB40BA24"/>
<evidence type="ECO:0000256" key="7">
    <source>
        <dbReference type="ARBA" id="ARBA00022729"/>
    </source>
</evidence>
<dbReference type="PROSITE" id="PS50011">
    <property type="entry name" value="PROTEIN_KINASE_DOM"/>
    <property type="match status" value="1"/>
</dbReference>
<keyword evidence="14" id="KW-0325">Glycoprotein</keyword>
<dbReference type="PROSITE" id="PS51450">
    <property type="entry name" value="LRR"/>
    <property type="match status" value="1"/>
</dbReference>
<dbReference type="InterPro" id="IPR050647">
    <property type="entry name" value="Plant_LRR-RLKs"/>
</dbReference>
<evidence type="ECO:0000256" key="16">
    <source>
        <dbReference type="SAM" id="Phobius"/>
    </source>
</evidence>
<keyword evidence="6 16" id="KW-0812">Transmembrane</keyword>
<keyword evidence="12 16" id="KW-0472">Membrane</keyword>
<evidence type="ECO:0000256" key="14">
    <source>
        <dbReference type="ARBA" id="ARBA00023180"/>
    </source>
</evidence>
<dbReference type="Pfam" id="PF08263">
    <property type="entry name" value="LRRNT_2"/>
    <property type="match status" value="1"/>
</dbReference>